<organism evidence="4 5">
    <name type="scientific">Haloferax larsenii</name>
    <dbReference type="NCBI Taxonomy" id="302484"/>
    <lineage>
        <taxon>Archaea</taxon>
        <taxon>Methanobacteriati</taxon>
        <taxon>Methanobacteriota</taxon>
        <taxon>Stenosarchaea group</taxon>
        <taxon>Halobacteria</taxon>
        <taxon>Halobacteriales</taxon>
        <taxon>Haloferacaceae</taxon>
        <taxon>Haloferax</taxon>
    </lineage>
</organism>
<proteinExistence type="inferred from homology"/>
<keyword evidence="5" id="KW-1185">Reference proteome</keyword>
<dbReference type="InterPro" id="IPR006016">
    <property type="entry name" value="UspA"/>
</dbReference>
<reference evidence="4" key="1">
    <citation type="submission" date="2021-07" db="EMBL/GenBank/DDBJ databases">
        <title>Studies on halocins as antimicrobial molecules from haloarchaea.</title>
        <authorList>
            <person name="Kumar S."/>
            <person name="Khare S.K."/>
        </authorList>
    </citation>
    <scope>NUCLEOTIDE SEQUENCE</scope>
    <source>
        <strain evidence="4">NCIM 5678</strain>
    </source>
</reference>
<dbReference type="Proteomes" id="UP001058330">
    <property type="component" value="Chromosome"/>
</dbReference>
<gene>
    <name evidence="4" type="ORF">KU306_03630</name>
</gene>
<evidence type="ECO:0000313" key="4">
    <source>
        <dbReference type="EMBL" id="UVE50992.1"/>
    </source>
</evidence>
<dbReference type="EMBL" id="CP078063">
    <property type="protein sequence ID" value="UVE50992.1"/>
    <property type="molecule type" value="Genomic_DNA"/>
</dbReference>
<evidence type="ECO:0000313" key="5">
    <source>
        <dbReference type="Proteomes" id="UP001058330"/>
    </source>
</evidence>
<evidence type="ECO:0000256" key="2">
    <source>
        <dbReference type="SAM" id="MobiDB-lite"/>
    </source>
</evidence>
<sequence length="170" mass="18447">MPSHEEPVSMFDTMVIATDGSASVRRAVRVALDLAERFDASVHALYVIDAGDVETAPERLRDEMRDALTERGEEALAEVKAETERDVTVAVREGRPAAEISNYAREVDADAVAMGTRGRHGENRFLIGSVAERVVRSCPVPVLTVRQLETDKADPLLDGDDDAVDADEAA</sequence>
<evidence type="ECO:0000259" key="3">
    <source>
        <dbReference type="Pfam" id="PF00582"/>
    </source>
</evidence>
<dbReference type="Pfam" id="PF00582">
    <property type="entry name" value="Usp"/>
    <property type="match status" value="1"/>
</dbReference>
<dbReference type="SUPFAM" id="SSF52402">
    <property type="entry name" value="Adenine nucleotide alpha hydrolases-like"/>
    <property type="match status" value="1"/>
</dbReference>
<evidence type="ECO:0000256" key="1">
    <source>
        <dbReference type="ARBA" id="ARBA00008791"/>
    </source>
</evidence>
<accession>A0ABY5RF55</accession>
<dbReference type="InterPro" id="IPR014729">
    <property type="entry name" value="Rossmann-like_a/b/a_fold"/>
</dbReference>
<feature type="region of interest" description="Disordered" evidence="2">
    <location>
        <begin position="150"/>
        <end position="170"/>
    </location>
</feature>
<dbReference type="InterPro" id="IPR006015">
    <property type="entry name" value="Universal_stress_UspA"/>
</dbReference>
<dbReference type="PANTHER" id="PTHR46268:SF6">
    <property type="entry name" value="UNIVERSAL STRESS PROTEIN UP12"/>
    <property type="match status" value="1"/>
</dbReference>
<feature type="domain" description="UspA" evidence="3">
    <location>
        <begin position="10"/>
        <end position="146"/>
    </location>
</feature>
<dbReference type="PRINTS" id="PR01438">
    <property type="entry name" value="UNVRSLSTRESS"/>
</dbReference>
<feature type="compositionally biased region" description="Acidic residues" evidence="2">
    <location>
        <begin position="157"/>
        <end position="170"/>
    </location>
</feature>
<dbReference type="Gene3D" id="3.40.50.620">
    <property type="entry name" value="HUPs"/>
    <property type="match status" value="1"/>
</dbReference>
<comment type="similarity">
    <text evidence="1">Belongs to the universal stress protein A family.</text>
</comment>
<protein>
    <submittedName>
        <fullName evidence="4">Universal stress protein</fullName>
    </submittedName>
</protein>
<dbReference type="PANTHER" id="PTHR46268">
    <property type="entry name" value="STRESS RESPONSE PROTEIN NHAX"/>
    <property type="match status" value="1"/>
</dbReference>
<name>A0ABY5RF55_HALLR</name>
<dbReference type="CDD" id="cd00293">
    <property type="entry name" value="USP-like"/>
    <property type="match status" value="1"/>
</dbReference>